<reference evidence="3" key="1">
    <citation type="journal article" date="2020" name="Nature">
        <title>Giant virus diversity and host interactions through global metagenomics.</title>
        <authorList>
            <person name="Schulz F."/>
            <person name="Roux S."/>
            <person name="Paez-Espino D."/>
            <person name="Jungbluth S."/>
            <person name="Walsh D.A."/>
            <person name="Denef V.J."/>
            <person name="McMahon K.D."/>
            <person name="Konstantinidis K.T."/>
            <person name="Eloe-Fadrosh E.A."/>
            <person name="Kyrpides N.C."/>
            <person name="Woyke T."/>
        </authorList>
    </citation>
    <scope>NUCLEOTIDE SEQUENCE</scope>
    <source>
        <strain evidence="3">GVMAG-S-3300010158-109</strain>
    </source>
</reference>
<accession>A0A6C0KG96</accession>
<name>A0A6C0KG96_9ZZZZ</name>
<keyword evidence="2" id="KW-0472">Membrane</keyword>
<keyword evidence="2" id="KW-1133">Transmembrane helix</keyword>
<feature type="transmembrane region" description="Helical" evidence="2">
    <location>
        <begin position="6"/>
        <end position="30"/>
    </location>
</feature>
<keyword evidence="2" id="KW-0812">Transmembrane</keyword>
<protein>
    <submittedName>
        <fullName evidence="3">Uncharacterized protein</fullName>
    </submittedName>
</protein>
<dbReference type="AlphaFoldDB" id="A0A6C0KG96"/>
<dbReference type="EMBL" id="MN740868">
    <property type="protein sequence ID" value="QHU15807.1"/>
    <property type="molecule type" value="Genomic_DNA"/>
</dbReference>
<feature type="compositionally biased region" description="Polar residues" evidence="1">
    <location>
        <begin position="93"/>
        <end position="104"/>
    </location>
</feature>
<evidence type="ECO:0000256" key="1">
    <source>
        <dbReference type="SAM" id="MobiDB-lite"/>
    </source>
</evidence>
<evidence type="ECO:0000313" key="3">
    <source>
        <dbReference type="EMBL" id="QHU15807.1"/>
    </source>
</evidence>
<feature type="region of interest" description="Disordered" evidence="1">
    <location>
        <begin position="78"/>
        <end position="104"/>
    </location>
</feature>
<organism evidence="3">
    <name type="scientific">viral metagenome</name>
    <dbReference type="NCBI Taxonomy" id="1070528"/>
    <lineage>
        <taxon>unclassified sequences</taxon>
        <taxon>metagenomes</taxon>
        <taxon>organismal metagenomes</taxon>
    </lineage>
</organism>
<sequence>MSSTDSAHNLLITLVAIGLGIALINTMLLVSHIRDMRERHESWDNGIYNGLEQDLTDMGQKTKKACSCTSYGAPNNVNMPFNDDSSLYKESESNQSGNGHNNKK</sequence>
<evidence type="ECO:0000256" key="2">
    <source>
        <dbReference type="SAM" id="Phobius"/>
    </source>
</evidence>
<proteinExistence type="predicted"/>